<dbReference type="EMBL" id="JAVKGS010000003">
    <property type="protein sequence ID" value="MDR5692899.1"/>
    <property type="molecule type" value="Genomic_DNA"/>
</dbReference>
<evidence type="ECO:0000313" key="2">
    <source>
        <dbReference type="Proteomes" id="UP001260072"/>
    </source>
</evidence>
<dbReference type="Gene3D" id="3.40.50.1000">
    <property type="entry name" value="HAD superfamily/HAD-like"/>
    <property type="match status" value="1"/>
</dbReference>
<keyword evidence="2" id="KW-1185">Reference proteome</keyword>
<dbReference type="PANTHER" id="PTHR43434:SF19">
    <property type="entry name" value="PHOSPHONOACETALDEHYDE HYDROLASE"/>
    <property type="match status" value="1"/>
</dbReference>
<dbReference type="PANTHER" id="PTHR43434">
    <property type="entry name" value="PHOSPHOGLYCOLATE PHOSPHATASE"/>
    <property type="match status" value="1"/>
</dbReference>
<protein>
    <submittedName>
        <fullName evidence="1">HAD family hydrolase</fullName>
    </submittedName>
</protein>
<accession>A0ABU1FME1</accession>
<reference evidence="2" key="1">
    <citation type="submission" date="2023-07" db="EMBL/GenBank/DDBJ databases">
        <title>Description of three actinobacteria isolated from air of manufacturing shop in a pharmaceutical factory.</title>
        <authorList>
            <person name="Zhang D.-F."/>
        </authorList>
    </citation>
    <scope>NUCLEOTIDE SEQUENCE [LARGE SCALE GENOMIC DNA]</scope>
    <source>
        <strain evidence="2">CCTCC AB 2011122</strain>
    </source>
</reference>
<dbReference type="InterPro" id="IPR023214">
    <property type="entry name" value="HAD_sf"/>
</dbReference>
<dbReference type="InterPro" id="IPR050155">
    <property type="entry name" value="HAD-like_hydrolase_sf"/>
</dbReference>
<proteinExistence type="predicted"/>
<dbReference type="InterPro" id="IPR036412">
    <property type="entry name" value="HAD-like_sf"/>
</dbReference>
<dbReference type="RefSeq" id="WP_310521259.1">
    <property type="nucleotide sequence ID" value="NZ_BAABBS010000001.1"/>
</dbReference>
<dbReference type="Pfam" id="PF00702">
    <property type="entry name" value="Hydrolase"/>
    <property type="match status" value="1"/>
</dbReference>
<gene>
    <name evidence="1" type="ORF">RH861_12580</name>
</gene>
<dbReference type="GO" id="GO:0016787">
    <property type="term" value="F:hydrolase activity"/>
    <property type="evidence" value="ECO:0007669"/>
    <property type="project" value="UniProtKB-KW"/>
</dbReference>
<sequence>MITLAVLGFEGAAIRRRSTDAAGFPNAPEPIRGVEATVFELRRRGVRVALVCEATRSVAEATLAALGWRVGAASDGLGVVDALVCADEVAVAPPAPYAVHHAMELTGTSDVRQVLVAGDGLPVLEAGRAAGAGWVVGVLTGAARRDELEAAPHDAVLSSVNDLLALAVPAAPAR</sequence>
<keyword evidence="1" id="KW-0378">Hydrolase</keyword>
<dbReference type="Proteomes" id="UP001260072">
    <property type="component" value="Unassembled WGS sequence"/>
</dbReference>
<dbReference type="SUPFAM" id="SSF56784">
    <property type="entry name" value="HAD-like"/>
    <property type="match status" value="1"/>
</dbReference>
<comment type="caution">
    <text evidence="1">The sequence shown here is derived from an EMBL/GenBank/DDBJ whole genome shotgun (WGS) entry which is preliminary data.</text>
</comment>
<evidence type="ECO:0000313" key="1">
    <source>
        <dbReference type="EMBL" id="MDR5692899.1"/>
    </source>
</evidence>
<organism evidence="1 2">
    <name type="scientific">Agromyces indicus</name>
    <dbReference type="NCBI Taxonomy" id="758919"/>
    <lineage>
        <taxon>Bacteria</taxon>
        <taxon>Bacillati</taxon>
        <taxon>Actinomycetota</taxon>
        <taxon>Actinomycetes</taxon>
        <taxon>Micrococcales</taxon>
        <taxon>Microbacteriaceae</taxon>
        <taxon>Agromyces</taxon>
    </lineage>
</organism>
<name>A0ABU1FME1_9MICO</name>